<organism evidence="2">
    <name type="scientific">Spirodela intermedia</name>
    <name type="common">Intermediate duckweed</name>
    <dbReference type="NCBI Taxonomy" id="51605"/>
    <lineage>
        <taxon>Eukaryota</taxon>
        <taxon>Viridiplantae</taxon>
        <taxon>Streptophyta</taxon>
        <taxon>Embryophyta</taxon>
        <taxon>Tracheophyta</taxon>
        <taxon>Spermatophyta</taxon>
        <taxon>Magnoliopsida</taxon>
        <taxon>Liliopsida</taxon>
        <taxon>Araceae</taxon>
        <taxon>Lemnoideae</taxon>
        <taxon>Spirodela</taxon>
    </lineage>
</organism>
<accession>A0A7I8JCV1</accession>
<dbReference type="EMBL" id="CACRZD030000011">
    <property type="protein sequence ID" value="CAA6667984.1"/>
    <property type="molecule type" value="Genomic_DNA"/>
</dbReference>
<sequence>MTLQPLVYSSKISIKPLVISFLHYGIFQGIWYGMLSGTLLQTMILVLMTSRTKWTKEASAARDRVKKWGGEEV</sequence>
<name>A0A7I8JCV1_SPIIN</name>
<gene>
    <name evidence="2" type="ORF">SI7747_11014378</name>
</gene>
<keyword evidence="3" id="KW-1185">Reference proteome</keyword>
<keyword evidence="1" id="KW-0472">Membrane</keyword>
<proteinExistence type="predicted"/>
<protein>
    <submittedName>
        <fullName evidence="2">Uncharacterized protein</fullName>
    </submittedName>
</protein>
<dbReference type="AlphaFoldDB" id="A0A7I8JCV1"/>
<evidence type="ECO:0000313" key="3">
    <source>
        <dbReference type="Proteomes" id="UP001189122"/>
    </source>
</evidence>
<dbReference type="Proteomes" id="UP001189122">
    <property type="component" value="Unassembled WGS sequence"/>
</dbReference>
<keyword evidence="1" id="KW-1133">Transmembrane helix</keyword>
<feature type="transmembrane region" description="Helical" evidence="1">
    <location>
        <begin position="30"/>
        <end position="48"/>
    </location>
</feature>
<reference evidence="2 3" key="1">
    <citation type="submission" date="2019-12" db="EMBL/GenBank/DDBJ databases">
        <authorList>
            <person name="Scholz U."/>
            <person name="Mascher M."/>
            <person name="Fiebig A."/>
        </authorList>
    </citation>
    <scope>NUCLEOTIDE SEQUENCE</scope>
</reference>
<keyword evidence="1" id="KW-0812">Transmembrane</keyword>
<dbReference type="EMBL" id="LR743598">
    <property type="protein sequence ID" value="CAA2628737.1"/>
    <property type="molecule type" value="Genomic_DNA"/>
</dbReference>
<evidence type="ECO:0000313" key="2">
    <source>
        <dbReference type="EMBL" id="CAA2628737.1"/>
    </source>
</evidence>
<evidence type="ECO:0000256" key="1">
    <source>
        <dbReference type="SAM" id="Phobius"/>
    </source>
</evidence>